<proteinExistence type="inferred from homology"/>
<dbReference type="AlphaFoldDB" id="A0AAW0QJA8"/>
<dbReference type="CDD" id="cd05233">
    <property type="entry name" value="SDR_c"/>
    <property type="match status" value="1"/>
</dbReference>
<organism evidence="4 5">
    <name type="scientific">Apiospora kogelbergensis</name>
    <dbReference type="NCBI Taxonomy" id="1337665"/>
    <lineage>
        <taxon>Eukaryota</taxon>
        <taxon>Fungi</taxon>
        <taxon>Dikarya</taxon>
        <taxon>Ascomycota</taxon>
        <taxon>Pezizomycotina</taxon>
        <taxon>Sordariomycetes</taxon>
        <taxon>Xylariomycetidae</taxon>
        <taxon>Amphisphaeriales</taxon>
        <taxon>Apiosporaceae</taxon>
        <taxon>Apiospora</taxon>
    </lineage>
</organism>
<comment type="similarity">
    <text evidence="1">Belongs to the short-chain dehydrogenases/reductases (SDR) family.</text>
</comment>
<evidence type="ECO:0000256" key="1">
    <source>
        <dbReference type="ARBA" id="ARBA00006484"/>
    </source>
</evidence>
<dbReference type="Proteomes" id="UP001392437">
    <property type="component" value="Unassembled WGS sequence"/>
</dbReference>
<dbReference type="PRINTS" id="PR00080">
    <property type="entry name" value="SDRFAMILY"/>
</dbReference>
<dbReference type="Gene3D" id="3.40.50.720">
    <property type="entry name" value="NAD(P)-binding Rossmann-like Domain"/>
    <property type="match status" value="1"/>
</dbReference>
<dbReference type="FunFam" id="3.40.50.720:FF:000084">
    <property type="entry name" value="Short-chain dehydrogenase reductase"/>
    <property type="match status" value="1"/>
</dbReference>
<protein>
    <recommendedName>
        <fullName evidence="6">NAD(P)-dependent dehydrogenase, short-chain alcohol dehydrogenase family</fullName>
    </recommendedName>
</protein>
<sequence>MAGLLKGTAFITGAASGIGRQTARAFAAAGVQRLALADINAGALASAAASLREQHAGVDVLPLEMDVRDAAAVKAGLAGAKRKFGRIDVAVNNAGIAGSGARTHEMDEAEWLNVTDVLLHGVWRCQKEELAIMTAQEVASPREGRGCIVNVASMLGLVGIRSTAAYTSAKHGVIGLTRTDALTYGPLGIRINAIAPGFTETPLVTRDLEPGSETAAAVTAMIMKAPLGRMATMEEIADCIVFLASPMSSFVHGSVLVADGGYTAG</sequence>
<keyword evidence="3" id="KW-0560">Oxidoreductase</keyword>
<evidence type="ECO:0000313" key="4">
    <source>
        <dbReference type="EMBL" id="KAK8099809.1"/>
    </source>
</evidence>
<reference evidence="4 5" key="1">
    <citation type="submission" date="2023-01" db="EMBL/GenBank/DDBJ databases">
        <title>Analysis of 21 Apiospora genomes using comparative genomics revels a genus with tremendous synthesis potential of carbohydrate active enzymes and secondary metabolites.</title>
        <authorList>
            <person name="Sorensen T."/>
        </authorList>
    </citation>
    <scope>NUCLEOTIDE SEQUENCE [LARGE SCALE GENOMIC DNA]</scope>
    <source>
        <strain evidence="4 5">CBS 117206</strain>
    </source>
</reference>
<evidence type="ECO:0008006" key="6">
    <source>
        <dbReference type="Google" id="ProtNLM"/>
    </source>
</evidence>
<dbReference type="SUPFAM" id="SSF51735">
    <property type="entry name" value="NAD(P)-binding Rossmann-fold domains"/>
    <property type="match status" value="1"/>
</dbReference>
<name>A0AAW0QJA8_9PEZI</name>
<dbReference type="EMBL" id="JAQQWP010000009">
    <property type="protein sequence ID" value="KAK8099809.1"/>
    <property type="molecule type" value="Genomic_DNA"/>
</dbReference>
<dbReference type="Pfam" id="PF13561">
    <property type="entry name" value="adh_short_C2"/>
    <property type="match status" value="1"/>
</dbReference>
<comment type="caution">
    <text evidence="4">The sequence shown here is derived from an EMBL/GenBank/DDBJ whole genome shotgun (WGS) entry which is preliminary data.</text>
</comment>
<keyword evidence="5" id="KW-1185">Reference proteome</keyword>
<evidence type="ECO:0000256" key="3">
    <source>
        <dbReference type="ARBA" id="ARBA00023002"/>
    </source>
</evidence>
<dbReference type="PANTHER" id="PTHR24321:SF12">
    <property type="entry name" value="SHORT-CHAIN DEHYDROGENASE_REDUCTASE FAMILY, PUTATIVE (AFU_ORTHOLOGUE AFUA_5G14340)-RELATED"/>
    <property type="match status" value="1"/>
</dbReference>
<dbReference type="InterPro" id="IPR002347">
    <property type="entry name" value="SDR_fam"/>
</dbReference>
<dbReference type="PANTHER" id="PTHR24321">
    <property type="entry name" value="DEHYDROGENASES, SHORT CHAIN"/>
    <property type="match status" value="1"/>
</dbReference>
<dbReference type="PRINTS" id="PR00081">
    <property type="entry name" value="GDHRDH"/>
</dbReference>
<evidence type="ECO:0000313" key="5">
    <source>
        <dbReference type="Proteomes" id="UP001392437"/>
    </source>
</evidence>
<keyword evidence="2" id="KW-0521">NADP</keyword>
<dbReference type="GO" id="GO:0016491">
    <property type="term" value="F:oxidoreductase activity"/>
    <property type="evidence" value="ECO:0007669"/>
    <property type="project" value="UniProtKB-KW"/>
</dbReference>
<gene>
    <name evidence="4" type="ORF">PG999_010183</name>
</gene>
<evidence type="ECO:0000256" key="2">
    <source>
        <dbReference type="ARBA" id="ARBA00022857"/>
    </source>
</evidence>
<accession>A0AAW0QJA8</accession>
<dbReference type="InterPro" id="IPR036291">
    <property type="entry name" value="NAD(P)-bd_dom_sf"/>
</dbReference>